<dbReference type="InterPro" id="IPR006153">
    <property type="entry name" value="Cation/H_exchanger_TM"/>
</dbReference>
<dbReference type="NCBIfam" id="NF003715">
    <property type="entry name" value="PRK05326.1-2"/>
    <property type="match status" value="1"/>
</dbReference>
<dbReference type="GO" id="GO:0006813">
    <property type="term" value="P:potassium ion transport"/>
    <property type="evidence" value="ECO:0007669"/>
    <property type="project" value="UniProtKB-KW"/>
</dbReference>
<dbReference type="Gene3D" id="3.30.70.1450">
    <property type="entry name" value="Regulator of K+ conductance, C-terminal domain"/>
    <property type="match status" value="1"/>
</dbReference>
<feature type="transmembrane region" description="Helical" evidence="11">
    <location>
        <begin position="369"/>
        <end position="389"/>
    </location>
</feature>
<dbReference type="GO" id="GO:0008324">
    <property type="term" value="F:monoatomic cation transmembrane transporter activity"/>
    <property type="evidence" value="ECO:0007669"/>
    <property type="project" value="InterPro"/>
</dbReference>
<proteinExistence type="predicted"/>
<dbReference type="GO" id="GO:1902600">
    <property type="term" value="P:proton transmembrane transport"/>
    <property type="evidence" value="ECO:0007669"/>
    <property type="project" value="InterPro"/>
</dbReference>
<feature type="transmembrane region" description="Helical" evidence="11">
    <location>
        <begin position="337"/>
        <end position="357"/>
    </location>
</feature>
<keyword evidence="2" id="KW-0813">Transport</keyword>
<keyword evidence="14" id="KW-1185">Reference proteome</keyword>
<dbReference type="Proteomes" id="UP000600449">
    <property type="component" value="Unassembled WGS sequence"/>
</dbReference>
<evidence type="ECO:0000256" key="4">
    <source>
        <dbReference type="ARBA" id="ARBA00022475"/>
    </source>
</evidence>
<feature type="transmembrane region" description="Helical" evidence="11">
    <location>
        <begin position="91"/>
        <end position="114"/>
    </location>
</feature>
<evidence type="ECO:0000256" key="7">
    <source>
        <dbReference type="ARBA" id="ARBA00022989"/>
    </source>
</evidence>
<evidence type="ECO:0000256" key="9">
    <source>
        <dbReference type="ARBA" id="ARBA00023136"/>
    </source>
</evidence>
<dbReference type="NCBIfam" id="NF003716">
    <property type="entry name" value="PRK05326.1-3"/>
    <property type="match status" value="1"/>
</dbReference>
<dbReference type="InterPro" id="IPR006037">
    <property type="entry name" value="RCK_C"/>
</dbReference>
<dbReference type="InterPro" id="IPR036721">
    <property type="entry name" value="RCK_C_sf"/>
</dbReference>
<comment type="subcellular location">
    <subcellularLocation>
        <location evidence="1">Cell membrane</location>
        <topology evidence="1">Multi-pass membrane protein</topology>
    </subcellularLocation>
</comment>
<dbReference type="Gene3D" id="1.20.1530.20">
    <property type="match status" value="1"/>
</dbReference>
<accession>A0A917Q875</accession>
<keyword evidence="3" id="KW-0050">Antiport</keyword>
<keyword evidence="5" id="KW-0630">Potassium</keyword>
<feature type="region of interest" description="Disordered" evidence="10">
    <location>
        <begin position="591"/>
        <end position="622"/>
    </location>
</feature>
<feature type="domain" description="RCK C-terminal" evidence="12">
    <location>
        <begin position="405"/>
        <end position="483"/>
    </location>
</feature>
<keyword evidence="4" id="KW-1003">Cell membrane</keyword>
<feature type="transmembrane region" description="Helical" evidence="11">
    <location>
        <begin position="6"/>
        <end position="28"/>
    </location>
</feature>
<protein>
    <submittedName>
        <fullName evidence="13">K+/H+ antiporter</fullName>
    </submittedName>
</protein>
<feature type="transmembrane region" description="Helical" evidence="11">
    <location>
        <begin position="228"/>
        <end position="259"/>
    </location>
</feature>
<dbReference type="EMBL" id="BMMF01000006">
    <property type="protein sequence ID" value="GGK35281.1"/>
    <property type="molecule type" value="Genomic_DNA"/>
</dbReference>
<feature type="transmembrane region" description="Helical" evidence="11">
    <location>
        <begin position="279"/>
        <end position="299"/>
    </location>
</feature>
<dbReference type="InterPro" id="IPR038770">
    <property type="entry name" value="Na+/solute_symporter_sf"/>
</dbReference>
<dbReference type="GO" id="GO:0005886">
    <property type="term" value="C:plasma membrane"/>
    <property type="evidence" value="ECO:0007669"/>
    <property type="project" value="UniProtKB-SubCell"/>
</dbReference>
<keyword evidence="6 11" id="KW-0812">Transmembrane</keyword>
<keyword evidence="8" id="KW-0406">Ion transport</keyword>
<organism evidence="13 14">
    <name type="scientific">Salinarimonas ramus</name>
    <dbReference type="NCBI Taxonomy" id="690164"/>
    <lineage>
        <taxon>Bacteria</taxon>
        <taxon>Pseudomonadati</taxon>
        <taxon>Pseudomonadota</taxon>
        <taxon>Alphaproteobacteria</taxon>
        <taxon>Hyphomicrobiales</taxon>
        <taxon>Salinarimonadaceae</taxon>
        <taxon>Salinarimonas</taxon>
    </lineage>
</organism>
<gene>
    <name evidence="13" type="ORF">GCM10011322_22630</name>
</gene>
<dbReference type="NCBIfam" id="NF003714">
    <property type="entry name" value="PRK05326.1-1"/>
    <property type="match status" value="1"/>
</dbReference>
<evidence type="ECO:0000256" key="11">
    <source>
        <dbReference type="SAM" id="Phobius"/>
    </source>
</evidence>
<feature type="transmembrane region" description="Helical" evidence="11">
    <location>
        <begin position="305"/>
        <end position="325"/>
    </location>
</feature>
<evidence type="ECO:0000256" key="5">
    <source>
        <dbReference type="ARBA" id="ARBA00022538"/>
    </source>
</evidence>
<keyword evidence="5" id="KW-0633">Potassium transport</keyword>
<evidence type="ECO:0000256" key="2">
    <source>
        <dbReference type="ARBA" id="ARBA00022448"/>
    </source>
</evidence>
<keyword evidence="9 11" id="KW-0472">Membrane</keyword>
<dbReference type="PANTHER" id="PTHR32507">
    <property type="entry name" value="NA(+)/H(+) ANTIPORTER 1"/>
    <property type="match status" value="1"/>
</dbReference>
<feature type="transmembrane region" description="Helical" evidence="11">
    <location>
        <begin position="35"/>
        <end position="55"/>
    </location>
</feature>
<keyword evidence="7 11" id="KW-1133">Transmembrane helix</keyword>
<evidence type="ECO:0000256" key="1">
    <source>
        <dbReference type="ARBA" id="ARBA00004651"/>
    </source>
</evidence>
<reference evidence="13 14" key="1">
    <citation type="journal article" date="2014" name="Int. J. Syst. Evol. Microbiol.">
        <title>Complete genome sequence of Corynebacterium casei LMG S-19264T (=DSM 44701T), isolated from a smear-ripened cheese.</title>
        <authorList>
            <consortium name="US DOE Joint Genome Institute (JGI-PGF)"/>
            <person name="Walter F."/>
            <person name="Albersmeier A."/>
            <person name="Kalinowski J."/>
            <person name="Ruckert C."/>
        </authorList>
    </citation>
    <scope>NUCLEOTIDE SEQUENCE [LARGE SCALE GENOMIC DNA]</scope>
    <source>
        <strain evidence="13 14">CGMCC 1.9161</strain>
    </source>
</reference>
<sequence>MDSLAVANLVLLFGAFFVVLGIATSLVASRFGAPLLFLFLCLGMIAGQDGIGGIVFNDFRVAYLVGSLALAVILFDGGLRTRFSSFRGVLVPAVMLSTVGVVITAGVTGLVAALVLDLGLLEGLLVGAIVASTDAAAVFFLMRSKGVQLRRRVANVIEIESATNDPVAVFLTIVLVELVLAPQGNGWVEISLILAQQALVGAAIGVSGGLALAYVLNRVTLPQGLHPLLVVAAAVLIFALTGVLEGSGFLAAYLAGLILGNRPVRAFPTILSFHDATTWLSQIVMFLVLGLLVTPSTLIDYALPALLVAAFLIVVGRPVAVWLCLTPFGFSRREKTFVSWVGLRGAVSIFLAAIPTLADVPNADVYFNVAFFVVLVSLLVQGWSIAWAAGRLGLKVRDTGPEIKRLEIDLPGQLELELVGYPVADQSPVLAGAVFPSWMRIVMIVRRGEVLTPEGAGDLQVGDYVYVLAPPARVARLDRLFATLDGATAFGVGTFSFAGDAPIEDVCTLYGLHVPADLKGLTVADGFAERFEDRVDIGDRIAIEPAYLLATAIRDDRVAKAVVEFEEDGREGPHGIAGRFGARMRERFVARKARSGETRPSPDAAADAAREAPSRRDEAASL</sequence>
<evidence type="ECO:0000313" key="14">
    <source>
        <dbReference type="Proteomes" id="UP000600449"/>
    </source>
</evidence>
<dbReference type="PANTHER" id="PTHR32507:SF7">
    <property type="entry name" value="K(+)_H(+) ANTIPORTER NHAP2"/>
    <property type="match status" value="1"/>
</dbReference>
<name>A0A917Q875_9HYPH</name>
<feature type="transmembrane region" description="Helical" evidence="11">
    <location>
        <begin position="61"/>
        <end position="79"/>
    </location>
</feature>
<feature type="transmembrane region" description="Helical" evidence="11">
    <location>
        <begin position="120"/>
        <end position="142"/>
    </location>
</feature>
<dbReference type="GO" id="GO:0015297">
    <property type="term" value="F:antiporter activity"/>
    <property type="evidence" value="ECO:0007669"/>
    <property type="project" value="UniProtKB-KW"/>
</dbReference>
<evidence type="ECO:0000313" key="13">
    <source>
        <dbReference type="EMBL" id="GGK35281.1"/>
    </source>
</evidence>
<evidence type="ECO:0000256" key="6">
    <source>
        <dbReference type="ARBA" id="ARBA00022692"/>
    </source>
</evidence>
<evidence type="ECO:0000259" key="12">
    <source>
        <dbReference type="PROSITE" id="PS51202"/>
    </source>
</evidence>
<dbReference type="PROSITE" id="PS51202">
    <property type="entry name" value="RCK_C"/>
    <property type="match status" value="1"/>
</dbReference>
<feature type="compositionally biased region" description="Basic and acidic residues" evidence="10">
    <location>
        <begin position="608"/>
        <end position="622"/>
    </location>
</feature>
<evidence type="ECO:0000256" key="10">
    <source>
        <dbReference type="SAM" id="MobiDB-lite"/>
    </source>
</evidence>
<comment type="caution">
    <text evidence="13">The sequence shown here is derived from an EMBL/GenBank/DDBJ whole genome shotgun (WGS) entry which is preliminary data.</text>
</comment>
<dbReference type="AlphaFoldDB" id="A0A917Q875"/>
<dbReference type="Pfam" id="PF00999">
    <property type="entry name" value="Na_H_Exchanger"/>
    <property type="match status" value="1"/>
</dbReference>
<dbReference type="RefSeq" id="WP_188912914.1">
    <property type="nucleotide sequence ID" value="NZ_BMMF01000006.1"/>
</dbReference>
<evidence type="ECO:0000256" key="3">
    <source>
        <dbReference type="ARBA" id="ARBA00022449"/>
    </source>
</evidence>
<evidence type="ECO:0000256" key="8">
    <source>
        <dbReference type="ARBA" id="ARBA00023065"/>
    </source>
</evidence>
<feature type="transmembrane region" description="Helical" evidence="11">
    <location>
        <begin position="198"/>
        <end position="216"/>
    </location>
</feature>